<dbReference type="Proteomes" id="UP001169063">
    <property type="component" value="Unassembled WGS sequence"/>
</dbReference>
<organism evidence="3 4">
    <name type="scientific">Peiella sedimenti</name>
    <dbReference type="NCBI Taxonomy" id="3061083"/>
    <lineage>
        <taxon>Bacteria</taxon>
        <taxon>Pseudomonadati</taxon>
        <taxon>Pseudomonadota</taxon>
        <taxon>Alphaproteobacteria</taxon>
        <taxon>Caulobacterales</taxon>
        <taxon>Caulobacteraceae</taxon>
        <taxon>Peiella</taxon>
    </lineage>
</organism>
<dbReference type="PANTHER" id="PTHR33219:SF14">
    <property type="entry name" value="PROTEIN COFACTOR ASSEMBLY OF COMPLEX C SUBUNIT B CCB3, CHLOROPLASTIC-RELATED"/>
    <property type="match status" value="1"/>
</dbReference>
<accession>A0ABT8SK53</accession>
<dbReference type="RefSeq" id="WP_302109309.1">
    <property type="nucleotide sequence ID" value="NZ_JAUKTR010000002.1"/>
</dbReference>
<gene>
    <name evidence="3" type="ORF">Q0812_05485</name>
</gene>
<evidence type="ECO:0000313" key="3">
    <source>
        <dbReference type="EMBL" id="MDO1558876.1"/>
    </source>
</evidence>
<proteinExistence type="inferred from homology"/>
<protein>
    <submittedName>
        <fullName evidence="3">YggT family protein</fullName>
    </submittedName>
</protein>
<comment type="similarity">
    <text evidence="1">Belongs to the YggT family.</text>
</comment>
<dbReference type="PANTHER" id="PTHR33219">
    <property type="entry name" value="YLMG HOMOLOG PROTEIN 2, CHLOROPLASTIC"/>
    <property type="match status" value="1"/>
</dbReference>
<feature type="transmembrane region" description="Helical" evidence="2">
    <location>
        <begin position="63"/>
        <end position="84"/>
    </location>
</feature>
<keyword evidence="2" id="KW-0812">Transmembrane</keyword>
<comment type="caution">
    <text evidence="3">The sequence shown here is derived from an EMBL/GenBank/DDBJ whole genome shotgun (WGS) entry which is preliminary data.</text>
</comment>
<dbReference type="EMBL" id="JAUKTR010000002">
    <property type="protein sequence ID" value="MDO1558876.1"/>
    <property type="molecule type" value="Genomic_DNA"/>
</dbReference>
<feature type="transmembrane region" description="Helical" evidence="2">
    <location>
        <begin position="6"/>
        <end position="31"/>
    </location>
</feature>
<sequence length="102" mass="11209">MAAAIIWLVNTIISLAVWFIIGSAILSWLVAFDIVNLRNRFVASVAYFLDRVTAPMLEPFRRVIPPLGGIDLTPIIVIIVLQFLRVLFNNTAAPALYGLLGG</sequence>
<keyword evidence="2" id="KW-0472">Membrane</keyword>
<keyword evidence="2" id="KW-1133">Transmembrane helix</keyword>
<dbReference type="InterPro" id="IPR003425">
    <property type="entry name" value="CCB3/YggT"/>
</dbReference>
<dbReference type="Pfam" id="PF02325">
    <property type="entry name" value="CCB3_YggT"/>
    <property type="match status" value="1"/>
</dbReference>
<reference evidence="3" key="1">
    <citation type="submission" date="2023-07" db="EMBL/GenBank/DDBJ databases">
        <title>Brevundimonas soil sp. nov., isolated from the soil of chemical plant.</title>
        <authorList>
            <person name="Wu N."/>
        </authorList>
    </citation>
    <scope>NUCLEOTIDE SEQUENCE</scope>
    <source>
        <strain evidence="3">XZ-24</strain>
    </source>
</reference>
<evidence type="ECO:0000313" key="4">
    <source>
        <dbReference type="Proteomes" id="UP001169063"/>
    </source>
</evidence>
<evidence type="ECO:0000256" key="2">
    <source>
        <dbReference type="SAM" id="Phobius"/>
    </source>
</evidence>
<keyword evidence="4" id="KW-1185">Reference proteome</keyword>
<name>A0ABT8SK53_9CAUL</name>
<evidence type="ECO:0000256" key="1">
    <source>
        <dbReference type="ARBA" id="ARBA00010894"/>
    </source>
</evidence>